<dbReference type="EMBL" id="GBRH01198092">
    <property type="protein sequence ID" value="JAD99803.1"/>
    <property type="molecule type" value="Transcribed_RNA"/>
</dbReference>
<protein>
    <submittedName>
        <fullName evidence="1">Uncharacterized protein</fullName>
    </submittedName>
</protein>
<organism evidence="1">
    <name type="scientific">Arundo donax</name>
    <name type="common">Giant reed</name>
    <name type="synonym">Donax arundinaceus</name>
    <dbReference type="NCBI Taxonomy" id="35708"/>
    <lineage>
        <taxon>Eukaryota</taxon>
        <taxon>Viridiplantae</taxon>
        <taxon>Streptophyta</taxon>
        <taxon>Embryophyta</taxon>
        <taxon>Tracheophyta</taxon>
        <taxon>Spermatophyta</taxon>
        <taxon>Magnoliopsida</taxon>
        <taxon>Liliopsida</taxon>
        <taxon>Poales</taxon>
        <taxon>Poaceae</taxon>
        <taxon>PACMAD clade</taxon>
        <taxon>Arundinoideae</taxon>
        <taxon>Arundineae</taxon>
        <taxon>Arundo</taxon>
    </lineage>
</organism>
<reference evidence="1" key="1">
    <citation type="submission" date="2014-09" db="EMBL/GenBank/DDBJ databases">
        <authorList>
            <person name="Magalhaes I.L.F."/>
            <person name="Oliveira U."/>
            <person name="Santos F.R."/>
            <person name="Vidigal T.H.D.A."/>
            <person name="Brescovit A.D."/>
            <person name="Santos A.J."/>
        </authorList>
    </citation>
    <scope>NUCLEOTIDE SEQUENCE</scope>
    <source>
        <tissue evidence="1">Shoot tissue taken approximately 20 cm above the soil surface</tissue>
    </source>
</reference>
<proteinExistence type="predicted"/>
<evidence type="ECO:0000313" key="1">
    <source>
        <dbReference type="EMBL" id="JAD99803.1"/>
    </source>
</evidence>
<name>A0A0A9ELB1_ARUDO</name>
<reference evidence="1" key="2">
    <citation type="journal article" date="2015" name="Data Brief">
        <title>Shoot transcriptome of the giant reed, Arundo donax.</title>
        <authorList>
            <person name="Barrero R.A."/>
            <person name="Guerrero F.D."/>
            <person name="Moolhuijzen P."/>
            <person name="Goolsby J.A."/>
            <person name="Tidwell J."/>
            <person name="Bellgard S.E."/>
            <person name="Bellgard M.I."/>
        </authorList>
    </citation>
    <scope>NUCLEOTIDE SEQUENCE</scope>
    <source>
        <tissue evidence="1">Shoot tissue taken approximately 20 cm above the soil surface</tissue>
    </source>
</reference>
<accession>A0A0A9ELB1</accession>
<sequence length="29" mass="3167">MPPKRATNTSPEIKGRLPSLSLTMLLLNS</sequence>
<dbReference type="AlphaFoldDB" id="A0A0A9ELB1"/>